<name>A0AAW7Z9B8_9ALTE</name>
<evidence type="ECO:0000313" key="1">
    <source>
        <dbReference type="EMBL" id="MDO6579377.1"/>
    </source>
</evidence>
<evidence type="ECO:0000313" key="2">
    <source>
        <dbReference type="Proteomes" id="UP001170717"/>
    </source>
</evidence>
<gene>
    <name evidence="1" type="ORF">Q4527_18410</name>
</gene>
<protein>
    <recommendedName>
        <fullName evidence="3">DUF3301 domain-containing protein</fullName>
    </recommendedName>
</protein>
<accession>A0AAW7Z9B8</accession>
<proteinExistence type="predicted"/>
<dbReference type="RefSeq" id="WP_303539007.1">
    <property type="nucleotide sequence ID" value="NZ_JAUOQI010000018.1"/>
</dbReference>
<sequence>MEYLYLVALLIFLFTFFMWRSPRLNNPEHVLQEVGDDVLILHTPFARLWPSQGKRINKHKAARIQKAGNIVTLFSHSSNAIDITLSQKHSALVFDRACLLFPSAEKGIV</sequence>
<dbReference type="EMBL" id="JAUOQI010000018">
    <property type="protein sequence ID" value="MDO6579377.1"/>
    <property type="molecule type" value="Genomic_DNA"/>
</dbReference>
<comment type="caution">
    <text evidence="1">The sequence shown here is derived from an EMBL/GenBank/DDBJ whole genome shotgun (WGS) entry which is preliminary data.</text>
</comment>
<dbReference type="Proteomes" id="UP001170717">
    <property type="component" value="Unassembled WGS sequence"/>
</dbReference>
<dbReference type="AlphaFoldDB" id="A0AAW7Z9B8"/>
<organism evidence="1 2">
    <name type="scientific">Alteromonas stellipolaris</name>
    <dbReference type="NCBI Taxonomy" id="233316"/>
    <lineage>
        <taxon>Bacteria</taxon>
        <taxon>Pseudomonadati</taxon>
        <taxon>Pseudomonadota</taxon>
        <taxon>Gammaproteobacteria</taxon>
        <taxon>Alteromonadales</taxon>
        <taxon>Alteromonadaceae</taxon>
        <taxon>Alteromonas/Salinimonas group</taxon>
        <taxon>Alteromonas</taxon>
    </lineage>
</organism>
<evidence type="ECO:0008006" key="3">
    <source>
        <dbReference type="Google" id="ProtNLM"/>
    </source>
</evidence>
<reference evidence="1" key="1">
    <citation type="submission" date="2023-07" db="EMBL/GenBank/DDBJ databases">
        <title>Genome content predicts the carbon catabolic preferences of heterotrophic bacteria.</title>
        <authorList>
            <person name="Gralka M."/>
        </authorList>
    </citation>
    <scope>NUCLEOTIDE SEQUENCE</scope>
    <source>
        <strain evidence="1">F2M12</strain>
    </source>
</reference>